<dbReference type="PANTHER" id="PTHR43591">
    <property type="entry name" value="METHYLTRANSFERASE"/>
    <property type="match status" value="1"/>
</dbReference>
<dbReference type="Gene3D" id="3.40.50.150">
    <property type="entry name" value="Vaccinia Virus protein VP39"/>
    <property type="match status" value="1"/>
</dbReference>
<evidence type="ECO:0000259" key="1">
    <source>
        <dbReference type="Pfam" id="PF08241"/>
    </source>
</evidence>
<keyword evidence="2" id="KW-0489">Methyltransferase</keyword>
<dbReference type="CDD" id="cd02440">
    <property type="entry name" value="AdoMet_MTases"/>
    <property type="match status" value="1"/>
</dbReference>
<dbReference type="GO" id="GO:0032259">
    <property type="term" value="P:methylation"/>
    <property type="evidence" value="ECO:0007669"/>
    <property type="project" value="UniProtKB-KW"/>
</dbReference>
<dbReference type="AlphaFoldDB" id="A0A494YXU7"/>
<reference evidence="2 3" key="1">
    <citation type="journal article" date="2016" name="Antonie Van Leeuwenhoek">
        <title>Lysinibacillus endophyticus sp. nov., an indole-3-acetic acid producing endophytic bacterium isolated from corn root (Zea mays cv. Xinken-5).</title>
        <authorList>
            <person name="Yu J."/>
            <person name="Guan X."/>
            <person name="Liu C."/>
            <person name="Xiang W."/>
            <person name="Yu Z."/>
            <person name="Liu X."/>
            <person name="Wang G."/>
        </authorList>
    </citation>
    <scope>NUCLEOTIDE SEQUENCE [LARGE SCALE GENOMIC DNA]</scope>
    <source>
        <strain evidence="2 3">DSM 100506</strain>
    </source>
</reference>
<dbReference type="EMBL" id="RBZN01000038">
    <property type="protein sequence ID" value="RKQ14835.1"/>
    <property type="molecule type" value="Genomic_DNA"/>
</dbReference>
<accession>A0A494YXU7</accession>
<dbReference type="Pfam" id="PF08241">
    <property type="entry name" value="Methyltransf_11"/>
    <property type="match status" value="1"/>
</dbReference>
<dbReference type="OrthoDB" id="43862at2"/>
<comment type="caution">
    <text evidence="2">The sequence shown here is derived from an EMBL/GenBank/DDBJ whole genome shotgun (WGS) entry which is preliminary data.</text>
</comment>
<dbReference type="GO" id="GO:0008757">
    <property type="term" value="F:S-adenosylmethionine-dependent methyltransferase activity"/>
    <property type="evidence" value="ECO:0007669"/>
    <property type="project" value="InterPro"/>
</dbReference>
<protein>
    <submittedName>
        <fullName evidence="2">Class I SAM-dependent methyltransferase</fullName>
    </submittedName>
</protein>
<dbReference type="Proteomes" id="UP000272238">
    <property type="component" value="Unassembled WGS sequence"/>
</dbReference>
<dbReference type="InterPro" id="IPR013216">
    <property type="entry name" value="Methyltransf_11"/>
</dbReference>
<dbReference type="SUPFAM" id="SSF53335">
    <property type="entry name" value="S-adenosyl-L-methionine-dependent methyltransferases"/>
    <property type="match status" value="1"/>
</dbReference>
<proteinExistence type="predicted"/>
<evidence type="ECO:0000313" key="2">
    <source>
        <dbReference type="EMBL" id="RKQ14835.1"/>
    </source>
</evidence>
<gene>
    <name evidence="2" type="ORF">D8M03_13245</name>
</gene>
<keyword evidence="2" id="KW-0808">Transferase</keyword>
<evidence type="ECO:0000313" key="3">
    <source>
        <dbReference type="Proteomes" id="UP000272238"/>
    </source>
</evidence>
<sequence length="217" mass="24822">MRNIRKKKDIGIYGFVAKEYDRNSRKSRLPEMQSYANEVEYYVGKGANVLEVAPGPGYLSIELAKRGFHVTAVDISPDFVEIAKRNASEAAVSVNFLEGNVSNLPFQDCQFDFVVCSAAFKNFKDPVKALCEIHRVLKQKGKALIIDMNHEATNEDINEEVSNMKGFDRLFVKFSFKTFLKKGAYTKEEFAEFIKQSPFKNYHIRNEGISLYVYLDK</sequence>
<feature type="domain" description="Methyltransferase type 11" evidence="1">
    <location>
        <begin position="50"/>
        <end position="145"/>
    </location>
</feature>
<dbReference type="PANTHER" id="PTHR43591:SF110">
    <property type="entry name" value="RHODANESE DOMAIN-CONTAINING PROTEIN"/>
    <property type="match status" value="1"/>
</dbReference>
<dbReference type="RefSeq" id="WP_121215304.1">
    <property type="nucleotide sequence ID" value="NZ_RBZN01000038.1"/>
</dbReference>
<organism evidence="2 3">
    <name type="scientific">Ureibacillus endophyticus</name>
    <dbReference type="NCBI Taxonomy" id="1978490"/>
    <lineage>
        <taxon>Bacteria</taxon>
        <taxon>Bacillati</taxon>
        <taxon>Bacillota</taxon>
        <taxon>Bacilli</taxon>
        <taxon>Bacillales</taxon>
        <taxon>Caryophanaceae</taxon>
        <taxon>Ureibacillus</taxon>
    </lineage>
</organism>
<keyword evidence="3" id="KW-1185">Reference proteome</keyword>
<dbReference type="InterPro" id="IPR029063">
    <property type="entry name" value="SAM-dependent_MTases_sf"/>
</dbReference>
<name>A0A494YXU7_9BACL</name>